<dbReference type="InterPro" id="IPR023093">
    <property type="entry name" value="ScpA-like_C"/>
</dbReference>
<dbReference type="EMBL" id="UPXX01000029">
    <property type="protein sequence ID" value="VBB44937.1"/>
    <property type="molecule type" value="Genomic_DNA"/>
</dbReference>
<dbReference type="Gene3D" id="1.10.10.580">
    <property type="entry name" value="Structural maintenance of chromosome 1. Chain E"/>
    <property type="match status" value="1"/>
</dbReference>
<organism evidence="1">
    <name type="scientific">Uncultured Desulfatiglans sp</name>
    <dbReference type="NCBI Taxonomy" id="1748965"/>
    <lineage>
        <taxon>Bacteria</taxon>
        <taxon>Pseudomonadati</taxon>
        <taxon>Thermodesulfobacteriota</taxon>
        <taxon>Desulfobacteria</taxon>
        <taxon>Desulfatiglandales</taxon>
        <taxon>Desulfatiglandaceae</taxon>
        <taxon>Desulfatiglans</taxon>
        <taxon>environmental samples</taxon>
    </lineage>
</organism>
<name>A0A653AA52_UNCDX</name>
<gene>
    <name evidence="1" type="ORF">TRIP_B350108</name>
</gene>
<proteinExistence type="predicted"/>
<protein>
    <submittedName>
        <fullName evidence="1">Uncharacterized protein</fullName>
    </submittedName>
</protein>
<sequence length="306" mass="36043">MTACPKPRRLTTLKPSMIGSPKRKWDSIDLEEIKASLKRRLSTKETSNTNMRIWGNLICGIVIALSKKVDEELLEPVSRWMDDSDWLNRFKTVKEYTPDWAAYKRKQRRWTKRQKYLAAERLKLYRQDARKKRAFKDDLFSLKKRSSPGKSTDIQFGSDFITPIISPFSPPEQHKKETEQAFRQALSASISDRLPWRLFLMSDLAEAKKFAEFKTYYPENRKKDTVSKLMHFLELEKEERLIINQDEPFGDIVIEPTDAQTKAIICVKDQEGHDYFFDWLTLTDNQRKKIIDDIKANKIISRQVEA</sequence>
<dbReference type="AlphaFoldDB" id="A0A653AA52"/>
<reference evidence="1" key="1">
    <citation type="submission" date="2018-07" db="EMBL/GenBank/DDBJ databases">
        <authorList>
            <consortium name="Genoscope - CEA"/>
            <person name="William W."/>
        </authorList>
    </citation>
    <scope>NUCLEOTIDE SEQUENCE</scope>
    <source>
        <strain evidence="1">IK1</strain>
    </source>
</reference>
<accession>A0A653AA52</accession>
<evidence type="ECO:0000313" key="1">
    <source>
        <dbReference type="EMBL" id="VBB44937.1"/>
    </source>
</evidence>